<dbReference type="PROSITE" id="PS01243">
    <property type="entry name" value="BI1"/>
    <property type="match status" value="1"/>
</dbReference>
<evidence type="ECO:0000313" key="8">
    <source>
        <dbReference type="EMBL" id="VAW91937.1"/>
    </source>
</evidence>
<organism evidence="8">
    <name type="scientific">hydrothermal vent metagenome</name>
    <dbReference type="NCBI Taxonomy" id="652676"/>
    <lineage>
        <taxon>unclassified sequences</taxon>
        <taxon>metagenomes</taxon>
        <taxon>ecological metagenomes</taxon>
    </lineage>
</organism>
<dbReference type="Pfam" id="PF01027">
    <property type="entry name" value="Bax1-I"/>
    <property type="match status" value="1"/>
</dbReference>
<reference evidence="8" key="1">
    <citation type="submission" date="2018-06" db="EMBL/GenBank/DDBJ databases">
        <authorList>
            <person name="Zhirakovskaya E."/>
        </authorList>
    </citation>
    <scope>NUCLEOTIDE SEQUENCE</scope>
</reference>
<evidence type="ECO:0000256" key="7">
    <source>
        <dbReference type="SAM" id="Phobius"/>
    </source>
</evidence>
<evidence type="ECO:0000256" key="4">
    <source>
        <dbReference type="ARBA" id="ARBA00022692"/>
    </source>
</evidence>
<evidence type="ECO:0000256" key="6">
    <source>
        <dbReference type="ARBA" id="ARBA00023136"/>
    </source>
</evidence>
<evidence type="ECO:0000256" key="1">
    <source>
        <dbReference type="ARBA" id="ARBA00004651"/>
    </source>
</evidence>
<feature type="transmembrane region" description="Helical" evidence="7">
    <location>
        <begin position="26"/>
        <end position="45"/>
    </location>
</feature>
<dbReference type="GO" id="GO:0005886">
    <property type="term" value="C:plasma membrane"/>
    <property type="evidence" value="ECO:0007669"/>
    <property type="project" value="UniProtKB-SubCell"/>
</dbReference>
<dbReference type="CDD" id="cd10433">
    <property type="entry name" value="YccA_like"/>
    <property type="match status" value="1"/>
</dbReference>
<dbReference type="AlphaFoldDB" id="A0A3B0ZX39"/>
<accession>A0A3B0ZX39</accession>
<feature type="transmembrane region" description="Helical" evidence="7">
    <location>
        <begin position="107"/>
        <end position="129"/>
    </location>
</feature>
<gene>
    <name evidence="8" type="ORF">MNBD_GAMMA23-201</name>
</gene>
<protein>
    <submittedName>
        <fullName evidence="8">TEGT family carrier/transport protein</fullName>
    </submittedName>
</protein>
<proteinExistence type="inferred from homology"/>
<keyword evidence="6 7" id="KW-0472">Membrane</keyword>
<keyword evidence="4 7" id="KW-0812">Transmembrane</keyword>
<feature type="transmembrane region" description="Helical" evidence="7">
    <location>
        <begin position="163"/>
        <end position="181"/>
    </location>
</feature>
<feature type="transmembrane region" description="Helical" evidence="7">
    <location>
        <begin position="51"/>
        <end position="68"/>
    </location>
</feature>
<dbReference type="PANTHER" id="PTHR23291:SF115">
    <property type="entry name" value="MODULATOR OF FTSH PROTEASE YCCA"/>
    <property type="match status" value="1"/>
</dbReference>
<feature type="transmembrane region" description="Helical" evidence="7">
    <location>
        <begin position="193"/>
        <end position="216"/>
    </location>
</feature>
<comment type="similarity">
    <text evidence="2">Belongs to the BI1 family.</text>
</comment>
<dbReference type="PANTHER" id="PTHR23291">
    <property type="entry name" value="BAX INHIBITOR-RELATED"/>
    <property type="match status" value="1"/>
</dbReference>
<keyword evidence="5 7" id="KW-1133">Transmembrane helix</keyword>
<dbReference type="InterPro" id="IPR006214">
    <property type="entry name" value="Bax_inhibitor_1-related"/>
</dbReference>
<name>A0A3B0ZX39_9ZZZZ</name>
<dbReference type="InterPro" id="IPR006213">
    <property type="entry name" value="Bax_inhbtr1_CS"/>
</dbReference>
<dbReference type="GO" id="GO:0043066">
    <property type="term" value="P:negative regulation of apoptotic process"/>
    <property type="evidence" value="ECO:0007669"/>
    <property type="project" value="InterPro"/>
</dbReference>
<dbReference type="EMBL" id="UOFT01000017">
    <property type="protein sequence ID" value="VAW91937.1"/>
    <property type="molecule type" value="Genomic_DNA"/>
</dbReference>
<keyword evidence="3" id="KW-1003">Cell membrane</keyword>
<feature type="transmembrane region" description="Helical" evidence="7">
    <location>
        <begin position="136"/>
        <end position="157"/>
    </location>
</feature>
<evidence type="ECO:0000256" key="5">
    <source>
        <dbReference type="ARBA" id="ARBA00022989"/>
    </source>
</evidence>
<feature type="transmembrane region" description="Helical" evidence="7">
    <location>
        <begin position="80"/>
        <end position="101"/>
    </location>
</feature>
<comment type="subcellular location">
    <subcellularLocation>
        <location evidence="1">Cell membrane</location>
        <topology evidence="1">Multi-pass membrane protein</topology>
    </subcellularLocation>
</comment>
<sequence>MYPSQSAVTRSSSSVLATNKVLKNTYLLLSMTLIFSSITAYFGIISGASQGGALVSSIAAIAMLWFVLPRTANSTAGIPVLFVITGLLGYGLGPMLSYYLAMANGPSLVMTALGGTGIIFLGLSGYALTTKKDFSFMAGFLMVGLFVVIAASIANIFFAMPALQLAVSAAVIMIMAGFILYQTSSIINGGETNYIMAAAGLFLSLLNMFTALLQLLGAFSNND</sequence>
<evidence type="ECO:0000256" key="2">
    <source>
        <dbReference type="ARBA" id="ARBA00010350"/>
    </source>
</evidence>
<evidence type="ECO:0000256" key="3">
    <source>
        <dbReference type="ARBA" id="ARBA00022475"/>
    </source>
</evidence>